<accession>A0AAW2SNI2</accession>
<evidence type="ECO:0000313" key="1">
    <source>
        <dbReference type="EMBL" id="KAL0393286.1"/>
    </source>
</evidence>
<evidence type="ECO:0008006" key="2">
    <source>
        <dbReference type="Google" id="ProtNLM"/>
    </source>
</evidence>
<reference evidence="1" key="2">
    <citation type="journal article" date="2024" name="Plant">
        <title>Genomic evolution and insights into agronomic trait innovations of Sesamum species.</title>
        <authorList>
            <person name="Miao H."/>
            <person name="Wang L."/>
            <person name="Qu L."/>
            <person name="Liu H."/>
            <person name="Sun Y."/>
            <person name="Le M."/>
            <person name="Wang Q."/>
            <person name="Wei S."/>
            <person name="Zheng Y."/>
            <person name="Lin W."/>
            <person name="Duan Y."/>
            <person name="Cao H."/>
            <person name="Xiong S."/>
            <person name="Wang X."/>
            <person name="Wei L."/>
            <person name="Li C."/>
            <person name="Ma Q."/>
            <person name="Ju M."/>
            <person name="Zhao R."/>
            <person name="Li G."/>
            <person name="Mu C."/>
            <person name="Tian Q."/>
            <person name="Mei H."/>
            <person name="Zhang T."/>
            <person name="Gao T."/>
            <person name="Zhang H."/>
        </authorList>
    </citation>
    <scope>NUCLEOTIDE SEQUENCE</scope>
    <source>
        <strain evidence="1">G02</strain>
    </source>
</reference>
<protein>
    <recommendedName>
        <fullName evidence="2">Endonuclease/exonuclease/phosphatase domain-containing protein</fullName>
    </recommendedName>
</protein>
<dbReference type="AlphaFoldDB" id="A0AAW2SNI2"/>
<organism evidence="1">
    <name type="scientific">Sesamum radiatum</name>
    <name type="common">Black benniseed</name>
    <dbReference type="NCBI Taxonomy" id="300843"/>
    <lineage>
        <taxon>Eukaryota</taxon>
        <taxon>Viridiplantae</taxon>
        <taxon>Streptophyta</taxon>
        <taxon>Embryophyta</taxon>
        <taxon>Tracheophyta</taxon>
        <taxon>Spermatophyta</taxon>
        <taxon>Magnoliopsida</taxon>
        <taxon>eudicotyledons</taxon>
        <taxon>Gunneridae</taxon>
        <taxon>Pentapetalae</taxon>
        <taxon>asterids</taxon>
        <taxon>lamiids</taxon>
        <taxon>Lamiales</taxon>
        <taxon>Pedaliaceae</taxon>
        <taxon>Sesamum</taxon>
    </lineage>
</organism>
<gene>
    <name evidence="1" type="ORF">Sradi_2551400</name>
</gene>
<sequence>MPWLILADFNCVKSPAEKQLGIAPTCYELKDFVDCCLTLGLHDALTTGYYHTWYSNNDSNLVLCNLDQVFLNNECIEARLHCGAHFSPWDALRPLSGSPNFIATVEDGWSLNVEGTPQFNPCRKLKTLKSTLKAFNSLHSSHISVSAGGGPYLARCTSLA</sequence>
<reference evidence="1" key="1">
    <citation type="submission" date="2020-06" db="EMBL/GenBank/DDBJ databases">
        <authorList>
            <person name="Li T."/>
            <person name="Hu X."/>
            <person name="Zhang T."/>
            <person name="Song X."/>
            <person name="Zhang H."/>
            <person name="Dai N."/>
            <person name="Sheng W."/>
            <person name="Hou X."/>
            <person name="Wei L."/>
        </authorList>
    </citation>
    <scope>NUCLEOTIDE SEQUENCE</scope>
    <source>
        <strain evidence="1">G02</strain>
        <tissue evidence="1">Leaf</tissue>
    </source>
</reference>
<dbReference type="InterPro" id="IPR036691">
    <property type="entry name" value="Endo/exonu/phosph_ase_sf"/>
</dbReference>
<comment type="caution">
    <text evidence="1">The sequence shown here is derived from an EMBL/GenBank/DDBJ whole genome shotgun (WGS) entry which is preliminary data.</text>
</comment>
<name>A0AAW2SNI2_SESRA</name>
<dbReference type="SUPFAM" id="SSF56219">
    <property type="entry name" value="DNase I-like"/>
    <property type="match status" value="1"/>
</dbReference>
<proteinExistence type="predicted"/>
<dbReference type="EMBL" id="JACGWJ010000010">
    <property type="protein sequence ID" value="KAL0393286.1"/>
    <property type="molecule type" value="Genomic_DNA"/>
</dbReference>